<organism evidence="2">
    <name type="scientific">Arundo donax</name>
    <name type="common">Giant reed</name>
    <name type="synonym">Donax arundinaceus</name>
    <dbReference type="NCBI Taxonomy" id="35708"/>
    <lineage>
        <taxon>Eukaryota</taxon>
        <taxon>Viridiplantae</taxon>
        <taxon>Streptophyta</taxon>
        <taxon>Embryophyta</taxon>
        <taxon>Tracheophyta</taxon>
        <taxon>Spermatophyta</taxon>
        <taxon>Magnoliopsida</taxon>
        <taxon>Liliopsida</taxon>
        <taxon>Poales</taxon>
        <taxon>Poaceae</taxon>
        <taxon>PACMAD clade</taxon>
        <taxon>Arundinoideae</taxon>
        <taxon>Arundineae</taxon>
        <taxon>Arundo</taxon>
    </lineage>
</organism>
<feature type="region of interest" description="Disordered" evidence="1">
    <location>
        <begin position="128"/>
        <end position="151"/>
    </location>
</feature>
<reference evidence="2" key="2">
    <citation type="journal article" date="2015" name="Data Brief">
        <title>Shoot transcriptome of the giant reed, Arundo donax.</title>
        <authorList>
            <person name="Barrero R.A."/>
            <person name="Guerrero F.D."/>
            <person name="Moolhuijzen P."/>
            <person name="Goolsby J.A."/>
            <person name="Tidwell J."/>
            <person name="Bellgard S.E."/>
            <person name="Bellgard M.I."/>
        </authorList>
    </citation>
    <scope>NUCLEOTIDE SEQUENCE</scope>
    <source>
        <tissue evidence="2">Shoot tissue taken approximately 20 cm above the soil surface</tissue>
    </source>
</reference>
<proteinExistence type="predicted"/>
<dbReference type="AntiFam" id="ANF00095">
    <property type="entry name" value="Shadow ORF (opposite ABC transporters)"/>
</dbReference>
<reference evidence="2" key="1">
    <citation type="submission" date="2014-09" db="EMBL/GenBank/DDBJ databases">
        <authorList>
            <person name="Magalhaes I.L.F."/>
            <person name="Oliveira U."/>
            <person name="Santos F.R."/>
            <person name="Vidigal T.H.D.A."/>
            <person name="Brescovit A.D."/>
            <person name="Santos A.J."/>
        </authorList>
    </citation>
    <scope>NUCLEOTIDE SEQUENCE</scope>
    <source>
        <tissue evidence="2">Shoot tissue taken approximately 20 cm above the soil surface</tissue>
    </source>
</reference>
<evidence type="ECO:0000313" key="2">
    <source>
        <dbReference type="EMBL" id="JAD94750.1"/>
    </source>
</evidence>
<evidence type="ECO:0000256" key="1">
    <source>
        <dbReference type="SAM" id="MobiDB-lite"/>
    </source>
</evidence>
<sequence>MSKENIILSHKSYPALEGLAVRLVVVGDAALDGAGAAGPPAEDAQQRRLAAAGRAHQRKHLAGGRRPGYTAQDLPRRTLHGHLVLHLSKLEVYRQGRAGHQLLAPRAGFDVHRALVVAEGRGVGGGDVLRRRGEAGEGEGEAEAGAGGAAERGAAADELLYVQLQLRAP</sequence>
<protein>
    <submittedName>
        <fullName evidence="2">Uncharacterized protein</fullName>
    </submittedName>
</protein>
<dbReference type="AlphaFoldDB" id="A0A0A9EA20"/>
<dbReference type="EMBL" id="GBRH01203145">
    <property type="protein sequence ID" value="JAD94750.1"/>
    <property type="molecule type" value="Transcribed_RNA"/>
</dbReference>
<accession>A0A0A9EA20</accession>
<name>A0A0A9EA20_ARUDO</name>